<evidence type="ECO:0000313" key="13">
    <source>
        <dbReference type="EMBL" id="KAH9422475.1"/>
    </source>
</evidence>
<dbReference type="InterPro" id="IPR043151">
    <property type="entry name" value="BAH_sf"/>
</dbReference>
<feature type="domain" description="ELM2" evidence="11">
    <location>
        <begin position="982"/>
        <end position="1095"/>
    </location>
</feature>
<dbReference type="InterPro" id="IPR001005">
    <property type="entry name" value="SANT/Myb"/>
</dbReference>
<comment type="subcellular location">
    <subcellularLocation>
        <location evidence="1">Nucleus</location>
    </subcellularLocation>
</comment>
<evidence type="ECO:0000259" key="9">
    <source>
        <dbReference type="PROSITE" id="PS50157"/>
    </source>
</evidence>
<feature type="compositionally biased region" description="Low complexity" evidence="8">
    <location>
        <begin position="715"/>
        <end position="757"/>
    </location>
</feature>
<feature type="compositionally biased region" description="Low complexity" evidence="8">
    <location>
        <begin position="389"/>
        <end position="413"/>
    </location>
</feature>
<dbReference type="SMART" id="SM00717">
    <property type="entry name" value="SANT"/>
    <property type="match status" value="2"/>
</dbReference>
<dbReference type="PROSITE" id="PS51038">
    <property type="entry name" value="BAH"/>
    <property type="match status" value="1"/>
</dbReference>
<dbReference type="CDD" id="cd04709">
    <property type="entry name" value="BAH_MTA"/>
    <property type="match status" value="1"/>
</dbReference>
<evidence type="ECO:0000256" key="8">
    <source>
        <dbReference type="SAM" id="MobiDB-lite"/>
    </source>
</evidence>
<dbReference type="InterPro" id="IPR036236">
    <property type="entry name" value="Znf_C2H2_sf"/>
</dbReference>
<dbReference type="InterPro" id="IPR040138">
    <property type="entry name" value="MIER/MTA"/>
</dbReference>
<dbReference type="SMART" id="SM01189">
    <property type="entry name" value="ELM2"/>
    <property type="match status" value="2"/>
</dbReference>
<feature type="compositionally biased region" description="Basic residues" evidence="8">
    <location>
        <begin position="420"/>
        <end position="435"/>
    </location>
</feature>
<reference evidence="13 14" key="2">
    <citation type="journal article" date="2022" name="Mol. Biol. Evol.">
        <title>Comparative Genomics Reveals Insights into the Divergent Evolution of Astigmatic Mites and Household Pest Adaptations.</title>
        <authorList>
            <person name="Xiong Q."/>
            <person name="Wan A.T."/>
            <person name="Liu X."/>
            <person name="Fung C.S."/>
            <person name="Xiao X."/>
            <person name="Malainual N."/>
            <person name="Hou J."/>
            <person name="Wang L."/>
            <person name="Wang M."/>
            <person name="Yang K.Y."/>
            <person name="Cui Y."/>
            <person name="Leung E.L."/>
            <person name="Nong W."/>
            <person name="Shin S.K."/>
            <person name="Au S.W."/>
            <person name="Jeong K.Y."/>
            <person name="Chew F.T."/>
            <person name="Hui J.H."/>
            <person name="Leung T.F."/>
            <person name="Tungtrongchitr A."/>
            <person name="Zhong N."/>
            <person name="Liu Z."/>
            <person name="Tsui S.K."/>
        </authorList>
    </citation>
    <scope>NUCLEOTIDE SEQUENCE [LARGE SCALE GENOMIC DNA]</scope>
    <source>
        <strain evidence="13">Derp</strain>
    </source>
</reference>
<dbReference type="PROSITE" id="PS00028">
    <property type="entry name" value="ZINC_FINGER_C2H2_1"/>
    <property type="match status" value="2"/>
</dbReference>
<dbReference type="EMBL" id="NJHN03000036">
    <property type="protein sequence ID" value="KAH9422475.1"/>
    <property type="molecule type" value="Genomic_DNA"/>
</dbReference>
<feature type="compositionally biased region" description="Low complexity" evidence="8">
    <location>
        <begin position="671"/>
        <end position="681"/>
    </location>
</feature>
<dbReference type="Gene3D" id="4.10.1240.50">
    <property type="match status" value="2"/>
</dbReference>
<feature type="domain" description="C2H2-type" evidence="9">
    <location>
        <begin position="1245"/>
        <end position="1270"/>
    </location>
</feature>
<dbReference type="InterPro" id="IPR000949">
    <property type="entry name" value="ELM2_dom"/>
</dbReference>
<organism evidence="13 14">
    <name type="scientific">Dermatophagoides pteronyssinus</name>
    <name type="common">European house dust mite</name>
    <dbReference type="NCBI Taxonomy" id="6956"/>
    <lineage>
        <taxon>Eukaryota</taxon>
        <taxon>Metazoa</taxon>
        <taxon>Ecdysozoa</taxon>
        <taxon>Arthropoda</taxon>
        <taxon>Chelicerata</taxon>
        <taxon>Arachnida</taxon>
        <taxon>Acari</taxon>
        <taxon>Acariformes</taxon>
        <taxon>Sarcoptiformes</taxon>
        <taxon>Astigmata</taxon>
        <taxon>Psoroptidia</taxon>
        <taxon>Analgoidea</taxon>
        <taxon>Pyroglyphidae</taxon>
        <taxon>Dermatophagoidinae</taxon>
        <taxon>Dermatophagoides</taxon>
    </lineage>
</organism>
<feature type="compositionally biased region" description="Low complexity" evidence="8">
    <location>
        <begin position="771"/>
        <end position="793"/>
    </location>
</feature>
<evidence type="ECO:0000256" key="5">
    <source>
        <dbReference type="ARBA" id="ARBA00023125"/>
    </source>
</evidence>
<keyword evidence="14" id="KW-1185">Reference proteome</keyword>
<reference evidence="13 14" key="1">
    <citation type="journal article" date="2018" name="J. Allergy Clin. Immunol.">
        <title>High-quality assembly of Dermatophagoides pteronyssinus genome and transcriptome reveals a wide range of novel allergens.</title>
        <authorList>
            <person name="Liu X.Y."/>
            <person name="Yang K.Y."/>
            <person name="Wang M.Q."/>
            <person name="Kwok J.S."/>
            <person name="Zeng X."/>
            <person name="Yang Z."/>
            <person name="Xiao X.J."/>
            <person name="Lau C.P."/>
            <person name="Li Y."/>
            <person name="Huang Z.M."/>
            <person name="Ba J.G."/>
            <person name="Yim A.K."/>
            <person name="Ouyang C.Y."/>
            <person name="Ngai S.M."/>
            <person name="Chan T.F."/>
            <person name="Leung E.L."/>
            <person name="Liu L."/>
            <person name="Liu Z.G."/>
            <person name="Tsui S.K."/>
        </authorList>
    </citation>
    <scope>NUCLEOTIDE SEQUENCE [LARGE SCALE GENOMIC DNA]</scope>
    <source>
        <strain evidence="13">Derp</strain>
    </source>
</reference>
<dbReference type="Gene3D" id="2.30.30.490">
    <property type="match status" value="1"/>
</dbReference>
<dbReference type="InterPro" id="IPR013087">
    <property type="entry name" value="Znf_C2H2_type"/>
</dbReference>
<feature type="region of interest" description="Disordered" evidence="8">
    <location>
        <begin position="1380"/>
        <end position="1434"/>
    </location>
</feature>
<gene>
    <name evidence="13" type="primary">MTA1_2</name>
    <name evidence="13" type="ORF">DERP_003151</name>
</gene>
<dbReference type="PANTHER" id="PTHR10865">
    <property type="entry name" value="METASTASIS-ASSOCIATED PROTEIN AND MESODERM INDUCTION EARLY RESPONSE PROTEIN"/>
    <property type="match status" value="1"/>
</dbReference>
<dbReference type="InterPro" id="IPR009057">
    <property type="entry name" value="Homeodomain-like_sf"/>
</dbReference>
<dbReference type="Proteomes" id="UP000887458">
    <property type="component" value="Unassembled WGS sequence"/>
</dbReference>
<keyword evidence="6" id="KW-0539">Nucleus</keyword>
<evidence type="ECO:0000259" key="12">
    <source>
        <dbReference type="PROSITE" id="PS51293"/>
    </source>
</evidence>
<dbReference type="SUPFAM" id="SSF46689">
    <property type="entry name" value="Homeodomain-like"/>
    <property type="match status" value="2"/>
</dbReference>
<feature type="domain" description="ELM2" evidence="11">
    <location>
        <begin position="21"/>
        <end position="130"/>
    </location>
</feature>
<dbReference type="SUPFAM" id="SSF57667">
    <property type="entry name" value="beta-beta-alpha zinc fingers"/>
    <property type="match status" value="1"/>
</dbReference>
<accession>A0ABQ8JJ89</accession>
<keyword evidence="3 7" id="KW-0863">Zinc-finger</keyword>
<evidence type="ECO:0000313" key="14">
    <source>
        <dbReference type="Proteomes" id="UP000887458"/>
    </source>
</evidence>
<dbReference type="Pfam" id="PF01426">
    <property type="entry name" value="BAH"/>
    <property type="match status" value="1"/>
</dbReference>
<dbReference type="Pfam" id="PF17226">
    <property type="entry name" value="MTA_R1"/>
    <property type="match status" value="1"/>
</dbReference>
<comment type="caution">
    <text evidence="13">The sequence shown here is derived from an EMBL/GenBank/DDBJ whole genome shotgun (WGS) entry which is preliminary data.</text>
</comment>
<feature type="domain" description="BAH" evidence="10">
    <location>
        <begin position="837"/>
        <end position="980"/>
    </location>
</feature>
<evidence type="ECO:0000259" key="11">
    <source>
        <dbReference type="PROSITE" id="PS51156"/>
    </source>
</evidence>
<dbReference type="InterPro" id="IPR017884">
    <property type="entry name" value="SANT_dom"/>
</dbReference>
<dbReference type="InterPro" id="IPR001025">
    <property type="entry name" value="BAH_dom"/>
</dbReference>
<feature type="compositionally biased region" description="Low complexity" evidence="8">
    <location>
        <begin position="182"/>
        <end position="225"/>
    </location>
</feature>
<dbReference type="SMART" id="SM00439">
    <property type="entry name" value="BAH"/>
    <property type="match status" value="1"/>
</dbReference>
<dbReference type="InterPro" id="IPR035170">
    <property type="entry name" value="MTA1_R1"/>
</dbReference>
<dbReference type="PANTHER" id="PTHR10865:SF29">
    <property type="entry name" value="METASTASIS ASSOCIATED 1-LIKE, ISOFORM D"/>
    <property type="match status" value="1"/>
</dbReference>
<evidence type="ECO:0000256" key="4">
    <source>
        <dbReference type="ARBA" id="ARBA00022833"/>
    </source>
</evidence>
<dbReference type="Pfam" id="PF01448">
    <property type="entry name" value="ELM2"/>
    <property type="match status" value="2"/>
</dbReference>
<feature type="domain" description="SANT" evidence="12">
    <location>
        <begin position="1102"/>
        <end position="1154"/>
    </location>
</feature>
<sequence>MNKNIDFDSYWDEEARNPNRNRIRIGRQYQAQCPLLLKSGENDGRKLEELETLTWNPHNQLDQNQLNQYFAVAKSIGLFIQAIDTCQSGIDDNECLSEEKCILSPFEILDNGTKCVLEPNKQPELNTNSNSGTTSGSCNVNNSTTSGSSGQHPNPNPMINNVIATSPESKQSVTTRQRLQKEVQQLQQQLTNESDSTTATTTDTTISTTTTLPSSSSSSSSSLQSSSVNTRIQNIAKGLPAFILSHHQNGVTSQCKLASTLNKLNSNGSDSSATALEQPTTAINLGSTERYSTKTLAKLLLGRWNDLEAKVFNQAIKECGKNFSAIKKDYLPWKSVRSIIEFYYLSLDKQRQQQKHNNNNRQHSHHNHNKMNRDHRSDNNGDGKDGDDQNNNSNSNNNNNNNNGNNTTSGKQSSPEKKTTQRQKSGHHHHRNKHSKQMDDNDEEDYNGDDDDEINSESINEKNFVDNNGNDDDVDDIEEQTLREELLSLAKGVMAKSGENSNGGSSSGNIGNSNDITIDTNLNDDCPFTPSSPLINNKLINNNLLGGNGNNNLMNGVGGPLFLSSSSPDNRILPGQEIRPIKAKPLQSFFNTTTTTNESFISNENGSLDNNNNKDNSKTNLGSLNLYLRGELVVRLNAQQQESGQKWVELMAVSPSRRKHGIMGNGFPLQTGTGSTSGHSTNRLGIKRSYREDPSDDHSSIGGGDITGSDDDADSITSNESSSLVASSPSSSSTTTLGGSSSNHSTTNSTNITTSTNKKARVKPLDNNNATTRSISSPNSSSSTSSSSNNGRNRNNDHQQQNGTITKQSSSSSSISNQPNIDLMINTIMNGSLQNNCPVDLTHYVYIEITPSTPYQVCKIEELIKNQNGNPEVKLVIFYRRRDMSGSLFQQIEKHQISALEEEQEKEYEQLSEKEKHQIKLREIFLSRQLETYPVSSIRGKCQVTLLNEAESLTHYLKRDDTFFYTQVYDPEQKTLSEADRGEIRVGQRYQADVPAQTLDDPIVQDQRRLEDLETLIYSPENELNEQQIEQYLTVAKSIGTYARALDCSGSVKQPSLLMSAASASRDVTIQYAMDILHECNYDIAKAVCRLVPKSGPVLCRDEMEEWSTAETSLFDEAIDKFEKRFDEIQQNFLPWKSMKNLIEYYYFWKTTDRYVQRKRVKAAENEKTSSSNWHVWGPTNLQYFLCQTCWSFWRKFGAFKYPNRLAASPIITDLNSPYSCRECNKVFTRQERLISHLASHRQLHKCNVTSCGKEFKFKAHLARHCATSHGVAIRSGSPRPIMKTRAAFIFKVVPSLRMARTICADILNLKRAARKPYSLNIPLFKHEYTERYQKGFNKHTPKLKKIDRGNVCDISHRLGTPKMPKPEWLIALPKDKLPQPKRLAFPPTIKSEEFEPEDMSDSNKDSCGNNNNDIGGGSGLGKKRSLEQNGNIK</sequence>
<dbReference type="Gene3D" id="3.30.160.60">
    <property type="entry name" value="Classic Zinc Finger"/>
    <property type="match status" value="1"/>
</dbReference>
<feature type="compositionally biased region" description="Polar residues" evidence="8">
    <location>
        <begin position="151"/>
        <end position="176"/>
    </location>
</feature>
<evidence type="ECO:0000256" key="3">
    <source>
        <dbReference type="ARBA" id="ARBA00022771"/>
    </source>
</evidence>
<feature type="domain" description="SANT" evidence="12">
    <location>
        <begin position="299"/>
        <end position="351"/>
    </location>
</feature>
<feature type="region of interest" description="Disordered" evidence="8">
    <location>
        <begin position="658"/>
        <end position="818"/>
    </location>
</feature>
<feature type="region of interest" description="Disordered" evidence="8">
    <location>
        <begin position="351"/>
        <end position="475"/>
    </location>
</feature>
<evidence type="ECO:0000256" key="7">
    <source>
        <dbReference type="PROSITE-ProRule" id="PRU00042"/>
    </source>
</evidence>
<feature type="region of interest" description="Disordered" evidence="8">
    <location>
        <begin position="124"/>
        <end position="225"/>
    </location>
</feature>
<feature type="compositionally biased region" description="Polar residues" evidence="8">
    <location>
        <begin position="798"/>
        <end position="808"/>
    </location>
</feature>
<dbReference type="SMART" id="SM00355">
    <property type="entry name" value="ZnF_C2H2"/>
    <property type="match status" value="2"/>
</dbReference>
<name>A0ABQ8JJ89_DERPT</name>
<feature type="compositionally biased region" description="Acidic residues" evidence="8">
    <location>
        <begin position="440"/>
        <end position="455"/>
    </location>
</feature>
<feature type="compositionally biased region" description="Low complexity" evidence="8">
    <location>
        <begin position="126"/>
        <end position="150"/>
    </location>
</feature>
<dbReference type="PROSITE" id="PS50157">
    <property type="entry name" value="ZINC_FINGER_C2H2_2"/>
    <property type="match status" value="2"/>
</dbReference>
<evidence type="ECO:0000259" key="10">
    <source>
        <dbReference type="PROSITE" id="PS51038"/>
    </source>
</evidence>
<feature type="domain" description="C2H2-type" evidence="9">
    <location>
        <begin position="1219"/>
        <end position="1246"/>
    </location>
</feature>
<dbReference type="Gene3D" id="1.10.10.60">
    <property type="entry name" value="Homeodomain-like"/>
    <property type="match status" value="2"/>
</dbReference>
<dbReference type="PROSITE" id="PS51156">
    <property type="entry name" value="ELM2"/>
    <property type="match status" value="2"/>
</dbReference>
<evidence type="ECO:0000256" key="2">
    <source>
        <dbReference type="ARBA" id="ARBA00022723"/>
    </source>
</evidence>
<proteinExistence type="predicted"/>
<evidence type="ECO:0000256" key="1">
    <source>
        <dbReference type="ARBA" id="ARBA00004123"/>
    </source>
</evidence>
<protein>
    <submittedName>
        <fullName evidence="13">Metastasis-associated protein mta1</fullName>
    </submittedName>
</protein>
<keyword evidence="2" id="KW-0479">Metal-binding</keyword>
<keyword evidence="4" id="KW-0862">Zinc</keyword>
<feature type="compositionally biased region" description="Basic and acidic residues" evidence="8">
    <location>
        <begin position="371"/>
        <end position="387"/>
    </location>
</feature>
<evidence type="ECO:0000256" key="6">
    <source>
        <dbReference type="ARBA" id="ARBA00023242"/>
    </source>
</evidence>
<feature type="compositionally biased region" description="Basic and acidic residues" evidence="8">
    <location>
        <begin position="689"/>
        <end position="699"/>
    </location>
</feature>
<keyword evidence="5" id="KW-0238">DNA-binding</keyword>
<dbReference type="PROSITE" id="PS51293">
    <property type="entry name" value="SANT"/>
    <property type="match status" value="2"/>
</dbReference>